<reference evidence="2" key="2">
    <citation type="submission" date="2018-02" db="UniProtKB">
        <authorList>
            <consortium name="EnsemblPlants"/>
        </authorList>
    </citation>
    <scope>IDENTIFICATION</scope>
    <source>
        <strain evidence="2">Williams 82</strain>
    </source>
</reference>
<dbReference type="EnsemblPlants" id="KRH30608">
    <property type="protein sequence ID" value="KRH30608"/>
    <property type="gene ID" value="GLYMA_11G195600"/>
</dbReference>
<evidence type="ECO:0000313" key="2">
    <source>
        <dbReference type="EnsemblPlants" id="KRH30608"/>
    </source>
</evidence>
<protein>
    <submittedName>
        <fullName evidence="1 2">Uncharacterized protein</fullName>
    </submittedName>
</protein>
<organism evidence="1">
    <name type="scientific">Glycine max</name>
    <name type="common">Soybean</name>
    <name type="synonym">Glycine hispida</name>
    <dbReference type="NCBI Taxonomy" id="3847"/>
    <lineage>
        <taxon>Eukaryota</taxon>
        <taxon>Viridiplantae</taxon>
        <taxon>Streptophyta</taxon>
        <taxon>Embryophyta</taxon>
        <taxon>Tracheophyta</taxon>
        <taxon>Spermatophyta</taxon>
        <taxon>Magnoliopsida</taxon>
        <taxon>eudicotyledons</taxon>
        <taxon>Gunneridae</taxon>
        <taxon>Pentapetalae</taxon>
        <taxon>rosids</taxon>
        <taxon>fabids</taxon>
        <taxon>Fabales</taxon>
        <taxon>Fabaceae</taxon>
        <taxon>Papilionoideae</taxon>
        <taxon>50 kb inversion clade</taxon>
        <taxon>NPAAA clade</taxon>
        <taxon>indigoferoid/millettioid clade</taxon>
        <taxon>Phaseoleae</taxon>
        <taxon>Glycine</taxon>
        <taxon>Glycine subgen. Soja</taxon>
    </lineage>
</organism>
<dbReference type="SMR" id="A0A0R0HJF5"/>
<keyword evidence="3" id="KW-1185">Reference proteome</keyword>
<reference evidence="1" key="3">
    <citation type="submission" date="2018-07" db="EMBL/GenBank/DDBJ databases">
        <title>WGS assembly of Glycine max.</title>
        <authorList>
            <person name="Schmutz J."/>
            <person name="Cannon S."/>
            <person name="Schlueter J."/>
            <person name="Ma J."/>
            <person name="Mitros T."/>
            <person name="Nelson W."/>
            <person name="Hyten D."/>
            <person name="Song Q."/>
            <person name="Thelen J."/>
            <person name="Cheng J."/>
            <person name="Xu D."/>
            <person name="Hellsten U."/>
            <person name="May G."/>
            <person name="Yu Y."/>
            <person name="Sakurai T."/>
            <person name="Umezawa T."/>
            <person name="Bhattacharyya M."/>
            <person name="Sandhu D."/>
            <person name="Valliyodan B."/>
            <person name="Lindquist E."/>
            <person name="Peto M."/>
            <person name="Grant D."/>
            <person name="Shu S."/>
            <person name="Goodstein D."/>
            <person name="Barry K."/>
            <person name="Futrell-Griggs M."/>
            <person name="Abernathy B."/>
            <person name="Du J."/>
            <person name="Tian Z."/>
            <person name="Zhu L."/>
            <person name="Gill N."/>
            <person name="Joshi T."/>
            <person name="Libault M."/>
            <person name="Sethuraman A."/>
            <person name="Zhang X."/>
            <person name="Shinozaki K."/>
            <person name="Nguyen H."/>
            <person name="Wing R."/>
            <person name="Cregan P."/>
            <person name="Specht J."/>
            <person name="Grimwood J."/>
            <person name="Rokhsar D."/>
            <person name="Stacey G."/>
            <person name="Shoemaker R."/>
            <person name="Jackson S."/>
        </authorList>
    </citation>
    <scope>NUCLEOTIDE SEQUENCE</scope>
    <source>
        <tissue evidence="1">Callus</tissue>
    </source>
</reference>
<proteinExistence type="predicted"/>
<gene>
    <name evidence="1" type="ORF">GLYMA_11G195600</name>
</gene>
<dbReference type="EMBL" id="CM000844">
    <property type="protein sequence ID" value="KRH30608.1"/>
    <property type="molecule type" value="Genomic_DNA"/>
</dbReference>
<evidence type="ECO:0000313" key="3">
    <source>
        <dbReference type="Proteomes" id="UP000008827"/>
    </source>
</evidence>
<evidence type="ECO:0000313" key="1">
    <source>
        <dbReference type="EMBL" id="KRH30608.1"/>
    </source>
</evidence>
<sequence>MQTQVVGGTVMQSKCYCANQSHRSFGSENLDDAASAINDFNFKKLDKDYSNLNKWARKKYKKELKNQKNCCWGIHT</sequence>
<dbReference type="Proteomes" id="UP000008827">
    <property type="component" value="Chromosome 11"/>
</dbReference>
<dbReference type="InParanoid" id="A0A0R0HJF5"/>
<reference evidence="1 2" key="1">
    <citation type="journal article" date="2010" name="Nature">
        <title>Genome sequence of the palaeopolyploid soybean.</title>
        <authorList>
            <person name="Schmutz J."/>
            <person name="Cannon S.B."/>
            <person name="Schlueter J."/>
            <person name="Ma J."/>
            <person name="Mitros T."/>
            <person name="Nelson W."/>
            <person name="Hyten D.L."/>
            <person name="Song Q."/>
            <person name="Thelen J.J."/>
            <person name="Cheng J."/>
            <person name="Xu D."/>
            <person name="Hellsten U."/>
            <person name="May G.D."/>
            <person name="Yu Y."/>
            <person name="Sakurai T."/>
            <person name="Umezawa T."/>
            <person name="Bhattacharyya M.K."/>
            <person name="Sandhu D."/>
            <person name="Valliyodan B."/>
            <person name="Lindquist E."/>
            <person name="Peto M."/>
            <person name="Grant D."/>
            <person name="Shu S."/>
            <person name="Goodstein D."/>
            <person name="Barry K."/>
            <person name="Futrell-Griggs M."/>
            <person name="Abernathy B."/>
            <person name="Du J."/>
            <person name="Tian Z."/>
            <person name="Zhu L."/>
            <person name="Gill N."/>
            <person name="Joshi T."/>
            <person name="Libault M."/>
            <person name="Sethuraman A."/>
            <person name="Zhang X.-C."/>
            <person name="Shinozaki K."/>
            <person name="Nguyen H.T."/>
            <person name="Wing R.A."/>
            <person name="Cregan P."/>
            <person name="Specht J."/>
            <person name="Grimwood J."/>
            <person name="Rokhsar D."/>
            <person name="Stacey G."/>
            <person name="Shoemaker R.C."/>
            <person name="Jackson S.A."/>
        </authorList>
    </citation>
    <scope>NUCLEOTIDE SEQUENCE [LARGE SCALE GENOMIC DNA]</scope>
    <source>
        <strain evidence="2">cv. Williams 82</strain>
        <tissue evidence="1">Callus</tissue>
    </source>
</reference>
<accession>A0A0R0HJF5</accession>
<dbReference type="Gramene" id="KRH30608">
    <property type="protein sequence ID" value="KRH30608"/>
    <property type="gene ID" value="GLYMA_11G195600"/>
</dbReference>
<dbReference type="AlphaFoldDB" id="A0A0R0HJF5"/>
<name>A0A0R0HJF5_SOYBN</name>